<feature type="region of interest" description="Disordered" evidence="6">
    <location>
        <begin position="210"/>
        <end position="280"/>
    </location>
</feature>
<protein>
    <submittedName>
        <fullName evidence="7">Uncharacterized protein</fullName>
    </submittedName>
</protein>
<dbReference type="eggNOG" id="ENOG502SBND">
    <property type="taxonomic scope" value="Eukaryota"/>
</dbReference>
<evidence type="ECO:0000256" key="3">
    <source>
        <dbReference type="ARBA" id="ARBA00023204"/>
    </source>
</evidence>
<reference evidence="7 8" key="1">
    <citation type="journal article" date="2007" name="Nature">
        <title>Evolution of genes and genomes on the Drosophila phylogeny.</title>
        <authorList>
            <consortium name="Drosophila 12 Genomes Consortium"/>
            <person name="Clark A.G."/>
            <person name="Eisen M.B."/>
            <person name="Smith D.R."/>
            <person name="Bergman C.M."/>
            <person name="Oliver B."/>
            <person name="Markow T.A."/>
            <person name="Kaufman T.C."/>
            <person name="Kellis M."/>
            <person name="Gelbart W."/>
            <person name="Iyer V.N."/>
            <person name="Pollard D.A."/>
            <person name="Sackton T.B."/>
            <person name="Larracuente A.M."/>
            <person name="Singh N.D."/>
            <person name="Abad J.P."/>
            <person name="Abt D.N."/>
            <person name="Adryan B."/>
            <person name="Aguade M."/>
            <person name="Akashi H."/>
            <person name="Anderson W.W."/>
            <person name="Aquadro C.F."/>
            <person name="Ardell D.H."/>
            <person name="Arguello R."/>
            <person name="Artieri C.G."/>
            <person name="Barbash D.A."/>
            <person name="Barker D."/>
            <person name="Barsanti P."/>
            <person name="Batterham P."/>
            <person name="Batzoglou S."/>
            <person name="Begun D."/>
            <person name="Bhutkar A."/>
            <person name="Blanco E."/>
            <person name="Bosak S.A."/>
            <person name="Bradley R.K."/>
            <person name="Brand A.D."/>
            <person name="Brent M.R."/>
            <person name="Brooks A.N."/>
            <person name="Brown R.H."/>
            <person name="Butlin R.K."/>
            <person name="Caggese C."/>
            <person name="Calvi B.R."/>
            <person name="Bernardo de Carvalho A."/>
            <person name="Caspi A."/>
            <person name="Castrezana S."/>
            <person name="Celniker S.E."/>
            <person name="Chang J.L."/>
            <person name="Chapple C."/>
            <person name="Chatterji S."/>
            <person name="Chinwalla A."/>
            <person name="Civetta A."/>
            <person name="Clifton S.W."/>
            <person name="Comeron J.M."/>
            <person name="Costello J.C."/>
            <person name="Coyne J.A."/>
            <person name="Daub J."/>
            <person name="David R.G."/>
            <person name="Delcher A.L."/>
            <person name="Delehaunty K."/>
            <person name="Do C.B."/>
            <person name="Ebling H."/>
            <person name="Edwards K."/>
            <person name="Eickbush T."/>
            <person name="Evans J.D."/>
            <person name="Filipski A."/>
            <person name="Findeiss S."/>
            <person name="Freyhult E."/>
            <person name="Fulton L."/>
            <person name="Fulton R."/>
            <person name="Garcia A.C."/>
            <person name="Gardiner A."/>
            <person name="Garfield D.A."/>
            <person name="Garvin B.E."/>
            <person name="Gibson G."/>
            <person name="Gilbert D."/>
            <person name="Gnerre S."/>
            <person name="Godfrey J."/>
            <person name="Good R."/>
            <person name="Gotea V."/>
            <person name="Gravely B."/>
            <person name="Greenberg A.J."/>
            <person name="Griffiths-Jones S."/>
            <person name="Gross S."/>
            <person name="Guigo R."/>
            <person name="Gustafson E.A."/>
            <person name="Haerty W."/>
            <person name="Hahn M.W."/>
            <person name="Halligan D.L."/>
            <person name="Halpern A.L."/>
            <person name="Halter G.M."/>
            <person name="Han M.V."/>
            <person name="Heger A."/>
            <person name="Hillier L."/>
            <person name="Hinrichs A.S."/>
            <person name="Holmes I."/>
            <person name="Hoskins R.A."/>
            <person name="Hubisz M.J."/>
            <person name="Hultmark D."/>
            <person name="Huntley M.A."/>
            <person name="Jaffe D.B."/>
            <person name="Jagadeeshan S."/>
            <person name="Jeck W.R."/>
            <person name="Johnson J."/>
            <person name="Jones C.D."/>
            <person name="Jordan W.C."/>
            <person name="Karpen G.H."/>
            <person name="Kataoka E."/>
            <person name="Keightley P.D."/>
            <person name="Kheradpour P."/>
            <person name="Kirkness E.F."/>
            <person name="Koerich L.B."/>
            <person name="Kristiansen K."/>
            <person name="Kudrna D."/>
            <person name="Kulathinal R.J."/>
            <person name="Kumar S."/>
            <person name="Kwok R."/>
            <person name="Lander E."/>
            <person name="Langley C.H."/>
            <person name="Lapoint R."/>
            <person name="Lazzaro B.P."/>
            <person name="Lee S.J."/>
            <person name="Levesque L."/>
            <person name="Li R."/>
            <person name="Lin C.F."/>
            <person name="Lin M.F."/>
            <person name="Lindblad-Toh K."/>
            <person name="Llopart A."/>
            <person name="Long M."/>
            <person name="Low L."/>
            <person name="Lozovsky E."/>
            <person name="Lu J."/>
            <person name="Luo M."/>
            <person name="Machado C.A."/>
            <person name="Makalowski W."/>
            <person name="Marzo M."/>
            <person name="Matsuda M."/>
            <person name="Matzkin L."/>
            <person name="McAllister B."/>
            <person name="McBride C.S."/>
            <person name="McKernan B."/>
            <person name="McKernan K."/>
            <person name="Mendez-Lago M."/>
            <person name="Minx P."/>
            <person name="Mollenhauer M.U."/>
            <person name="Montooth K."/>
            <person name="Mount S.M."/>
            <person name="Mu X."/>
            <person name="Myers E."/>
            <person name="Negre B."/>
            <person name="Newfeld S."/>
            <person name="Nielsen R."/>
            <person name="Noor M.A."/>
            <person name="O'Grady P."/>
            <person name="Pachter L."/>
            <person name="Papaceit M."/>
            <person name="Parisi M.J."/>
            <person name="Parisi M."/>
            <person name="Parts L."/>
            <person name="Pedersen J.S."/>
            <person name="Pesole G."/>
            <person name="Phillippy A.M."/>
            <person name="Ponting C.P."/>
            <person name="Pop M."/>
            <person name="Porcelli D."/>
            <person name="Powell J.R."/>
            <person name="Prohaska S."/>
            <person name="Pruitt K."/>
            <person name="Puig M."/>
            <person name="Quesneville H."/>
            <person name="Ram K.R."/>
            <person name="Rand D."/>
            <person name="Rasmussen M.D."/>
            <person name="Reed L.K."/>
            <person name="Reenan R."/>
            <person name="Reily A."/>
            <person name="Remington K.A."/>
            <person name="Rieger T.T."/>
            <person name="Ritchie M.G."/>
            <person name="Robin C."/>
            <person name="Rogers Y.H."/>
            <person name="Rohde C."/>
            <person name="Rozas J."/>
            <person name="Rubenfield M.J."/>
            <person name="Ruiz A."/>
            <person name="Russo S."/>
            <person name="Salzberg S.L."/>
            <person name="Sanchez-Gracia A."/>
            <person name="Saranga D.J."/>
            <person name="Sato H."/>
            <person name="Schaeffer S.W."/>
            <person name="Schatz M.C."/>
            <person name="Schlenke T."/>
            <person name="Schwartz R."/>
            <person name="Segarra C."/>
            <person name="Singh R.S."/>
            <person name="Sirot L."/>
            <person name="Sirota M."/>
            <person name="Sisneros N.B."/>
            <person name="Smith C.D."/>
            <person name="Smith T.F."/>
            <person name="Spieth J."/>
            <person name="Stage D.E."/>
            <person name="Stark A."/>
            <person name="Stephan W."/>
            <person name="Strausberg R.L."/>
            <person name="Strempel S."/>
            <person name="Sturgill D."/>
            <person name="Sutton G."/>
            <person name="Sutton G.G."/>
            <person name="Tao W."/>
            <person name="Teichmann S."/>
            <person name="Tobari Y.N."/>
            <person name="Tomimura Y."/>
            <person name="Tsolas J.M."/>
            <person name="Valente V.L."/>
            <person name="Venter E."/>
            <person name="Venter J.C."/>
            <person name="Vicario S."/>
            <person name="Vieira F.G."/>
            <person name="Vilella A.J."/>
            <person name="Villasante A."/>
            <person name="Walenz B."/>
            <person name="Wang J."/>
            <person name="Wasserman M."/>
            <person name="Watts T."/>
            <person name="Wilson D."/>
            <person name="Wilson R.K."/>
            <person name="Wing R.A."/>
            <person name="Wolfner M.F."/>
            <person name="Wong A."/>
            <person name="Wong G.K."/>
            <person name="Wu C.I."/>
            <person name="Wu G."/>
            <person name="Yamamoto D."/>
            <person name="Yang H.P."/>
            <person name="Yang S.P."/>
            <person name="Yorke J.A."/>
            <person name="Yoshida K."/>
            <person name="Zdobnov E."/>
            <person name="Zhang P."/>
            <person name="Zhang Y."/>
            <person name="Zimin A.V."/>
            <person name="Baldwin J."/>
            <person name="Abdouelleil A."/>
            <person name="Abdulkadir J."/>
            <person name="Abebe A."/>
            <person name="Abera B."/>
            <person name="Abreu J."/>
            <person name="Acer S.C."/>
            <person name="Aftuck L."/>
            <person name="Alexander A."/>
            <person name="An P."/>
            <person name="Anderson E."/>
            <person name="Anderson S."/>
            <person name="Arachi H."/>
            <person name="Azer M."/>
            <person name="Bachantsang P."/>
            <person name="Barry A."/>
            <person name="Bayul T."/>
            <person name="Berlin A."/>
            <person name="Bessette D."/>
            <person name="Bloom T."/>
            <person name="Blye J."/>
            <person name="Boguslavskiy L."/>
            <person name="Bonnet C."/>
            <person name="Boukhgalter B."/>
            <person name="Bourzgui I."/>
            <person name="Brown A."/>
            <person name="Cahill P."/>
            <person name="Channer S."/>
            <person name="Cheshatsang Y."/>
            <person name="Chuda L."/>
            <person name="Citroen M."/>
            <person name="Collymore A."/>
            <person name="Cooke P."/>
            <person name="Costello M."/>
            <person name="D'Aco K."/>
            <person name="Daza R."/>
            <person name="De Haan G."/>
            <person name="DeGray S."/>
            <person name="DeMaso C."/>
            <person name="Dhargay N."/>
            <person name="Dooley K."/>
            <person name="Dooley E."/>
            <person name="Doricent M."/>
            <person name="Dorje P."/>
            <person name="Dorjee K."/>
            <person name="Dupes A."/>
            <person name="Elong R."/>
            <person name="Falk J."/>
            <person name="Farina A."/>
            <person name="Faro S."/>
            <person name="Ferguson D."/>
            <person name="Fisher S."/>
            <person name="Foley C.D."/>
            <person name="Franke A."/>
            <person name="Friedrich D."/>
            <person name="Gadbois L."/>
            <person name="Gearin G."/>
            <person name="Gearin C.R."/>
            <person name="Giannoukos G."/>
            <person name="Goode T."/>
            <person name="Graham J."/>
            <person name="Grandbois E."/>
            <person name="Grewal S."/>
            <person name="Gyaltsen K."/>
            <person name="Hafez N."/>
            <person name="Hagos B."/>
            <person name="Hall J."/>
            <person name="Henson C."/>
            <person name="Hollinger A."/>
            <person name="Honan T."/>
            <person name="Huard M.D."/>
            <person name="Hughes L."/>
            <person name="Hurhula B."/>
            <person name="Husby M.E."/>
            <person name="Kamat A."/>
            <person name="Kanga B."/>
            <person name="Kashin S."/>
            <person name="Khazanovich D."/>
            <person name="Kisner P."/>
            <person name="Lance K."/>
            <person name="Lara M."/>
            <person name="Lee W."/>
            <person name="Lennon N."/>
            <person name="Letendre F."/>
            <person name="LeVine R."/>
            <person name="Lipovsky A."/>
            <person name="Liu X."/>
            <person name="Liu J."/>
            <person name="Liu S."/>
            <person name="Lokyitsang T."/>
            <person name="Lokyitsang Y."/>
            <person name="Lubonja R."/>
            <person name="Lui A."/>
            <person name="MacDonald P."/>
            <person name="Magnisalis V."/>
            <person name="Maru K."/>
            <person name="Matthews C."/>
            <person name="McCusker W."/>
            <person name="McDonough S."/>
            <person name="Mehta T."/>
            <person name="Meldrim J."/>
            <person name="Meneus L."/>
            <person name="Mihai O."/>
            <person name="Mihalev A."/>
            <person name="Mihova T."/>
            <person name="Mittelman R."/>
            <person name="Mlenga V."/>
            <person name="Montmayeur A."/>
            <person name="Mulrain L."/>
            <person name="Navidi A."/>
            <person name="Naylor J."/>
            <person name="Negash T."/>
            <person name="Nguyen T."/>
            <person name="Nguyen N."/>
            <person name="Nicol R."/>
            <person name="Norbu C."/>
            <person name="Norbu N."/>
            <person name="Novod N."/>
            <person name="O'Neill B."/>
            <person name="Osman S."/>
            <person name="Markiewicz E."/>
            <person name="Oyono O.L."/>
            <person name="Patti C."/>
            <person name="Phunkhang P."/>
            <person name="Pierre F."/>
            <person name="Priest M."/>
            <person name="Raghuraman S."/>
            <person name="Rege F."/>
            <person name="Reyes R."/>
            <person name="Rise C."/>
            <person name="Rogov P."/>
            <person name="Ross K."/>
            <person name="Ryan E."/>
            <person name="Settipalli S."/>
            <person name="Shea T."/>
            <person name="Sherpa N."/>
            <person name="Shi L."/>
            <person name="Shih D."/>
            <person name="Sparrow T."/>
            <person name="Spaulding J."/>
            <person name="Stalker J."/>
            <person name="Stange-Thomann N."/>
            <person name="Stavropoulos S."/>
            <person name="Stone C."/>
            <person name="Strader C."/>
            <person name="Tesfaye S."/>
            <person name="Thomson T."/>
            <person name="Thoulutsang Y."/>
            <person name="Thoulutsang D."/>
            <person name="Topham K."/>
            <person name="Topping I."/>
            <person name="Tsamla T."/>
            <person name="Vassiliev H."/>
            <person name="Vo A."/>
            <person name="Wangchuk T."/>
            <person name="Wangdi T."/>
            <person name="Weiand M."/>
            <person name="Wilkinson J."/>
            <person name="Wilson A."/>
            <person name="Yadav S."/>
            <person name="Young G."/>
            <person name="Yu Q."/>
            <person name="Zembek L."/>
            <person name="Zhong D."/>
            <person name="Zimmer A."/>
            <person name="Zwirko Z."/>
            <person name="Jaffe D.B."/>
            <person name="Alvarez P."/>
            <person name="Brockman W."/>
            <person name="Butler J."/>
            <person name="Chin C."/>
            <person name="Gnerre S."/>
            <person name="Grabherr M."/>
            <person name="Kleber M."/>
            <person name="Mauceli E."/>
            <person name="MacCallum I."/>
        </authorList>
    </citation>
    <scope>NUCLEOTIDE SEQUENCE [LARGE SCALE GENOMIC DNA]</scope>
    <source>
        <strain evidence="8">Tucson 14024-0371.13</strain>
    </source>
</reference>
<keyword evidence="4" id="KW-0539">Nucleus</keyword>
<feature type="compositionally biased region" description="Basic and acidic residues" evidence="6">
    <location>
        <begin position="255"/>
        <end position="264"/>
    </location>
</feature>
<dbReference type="SMR" id="B3MY84"/>
<dbReference type="InterPro" id="IPR052287">
    <property type="entry name" value="NHEJ_factor"/>
</dbReference>
<gene>
    <name evidence="7" type="primary">Dana\GF22081</name>
    <name evidence="7" type="synonym">dana_GLEANR_6069</name>
    <name evidence="7" type="ORF">GF22081</name>
</gene>
<evidence type="ECO:0000256" key="1">
    <source>
        <dbReference type="ARBA" id="ARBA00004123"/>
    </source>
</evidence>
<keyword evidence="3" id="KW-0234">DNA repair</keyword>
<dbReference type="Proteomes" id="UP000007801">
    <property type="component" value="Unassembled WGS sequence"/>
</dbReference>
<name>B3MY84_DROAN</name>
<dbReference type="PANTHER" id="PTHR32235">
    <property type="entry name" value="NON-HOMOLOGOUS END-JOINING FACTOR 1"/>
    <property type="match status" value="1"/>
</dbReference>
<sequence>MRIKALVINDVKWAVSCVATDRPGELIFYGFDPYLDRTYSETLSKVALLDRLKTLNSRVKYPEDAVRSVLVNSNGAVATEFKENATPGHHIMVMRYAMEFSTIPLKWEWHLKVIPNGKLFDIIFSDSIATMTGLRDLLSLTTELLKAKDKELAQYRAEGFALRRTTVVTKPFQYDAFKEQHKTLLGDADAYQLIAEDFQVAVPSVTAQMGLTSPRSSSTSGSSAAPGSSSSSGSSTKLTPRNRKRKAQESNVVYMERRVIERRSNAKHTFKSSQSSQEENIDDYFEVNEGRPQKPQDFDAHLTSAPLKSEEDVKPEPSCSVKMEPSTSETEADEESHMTAVHGNSVPANPAKEEPSSVADSEHDELEELKALLDETKKIIDKHSIDK</sequence>
<dbReference type="KEGG" id="dan:6504750"/>
<dbReference type="GO" id="GO:0032807">
    <property type="term" value="C:DNA ligase IV complex"/>
    <property type="evidence" value="ECO:0007669"/>
    <property type="project" value="TreeGrafter"/>
</dbReference>
<comment type="subcellular location">
    <subcellularLocation>
        <location evidence="1">Nucleus</location>
    </subcellularLocation>
</comment>
<organism evidence="7 8">
    <name type="scientific">Drosophila ananassae</name>
    <name type="common">Fruit fly</name>
    <dbReference type="NCBI Taxonomy" id="7217"/>
    <lineage>
        <taxon>Eukaryota</taxon>
        <taxon>Metazoa</taxon>
        <taxon>Ecdysozoa</taxon>
        <taxon>Arthropoda</taxon>
        <taxon>Hexapoda</taxon>
        <taxon>Insecta</taxon>
        <taxon>Pterygota</taxon>
        <taxon>Neoptera</taxon>
        <taxon>Endopterygota</taxon>
        <taxon>Diptera</taxon>
        <taxon>Brachycera</taxon>
        <taxon>Muscomorpha</taxon>
        <taxon>Ephydroidea</taxon>
        <taxon>Drosophilidae</taxon>
        <taxon>Drosophila</taxon>
        <taxon>Sophophora</taxon>
    </lineage>
</organism>
<evidence type="ECO:0000256" key="6">
    <source>
        <dbReference type="SAM" id="MobiDB-lite"/>
    </source>
</evidence>
<keyword evidence="2" id="KW-0227">DNA damage</keyword>
<feature type="region of interest" description="Disordered" evidence="6">
    <location>
        <begin position="305"/>
        <end position="365"/>
    </location>
</feature>
<dbReference type="GO" id="GO:0045027">
    <property type="term" value="F:DNA end binding"/>
    <property type="evidence" value="ECO:0007669"/>
    <property type="project" value="TreeGrafter"/>
</dbReference>
<dbReference type="HOGENOM" id="CLU_055023_0_0_1"/>
<dbReference type="Gene3D" id="1.10.287.450">
    <property type="entry name" value="Helix hairpin bin"/>
    <property type="match status" value="1"/>
</dbReference>
<dbReference type="PhylomeDB" id="B3MY84"/>
<dbReference type="GO" id="GO:0006303">
    <property type="term" value="P:double-strand break repair via nonhomologous end joining"/>
    <property type="evidence" value="ECO:0007669"/>
    <property type="project" value="TreeGrafter"/>
</dbReference>
<keyword evidence="8" id="KW-1185">Reference proteome</keyword>
<feature type="compositionally biased region" description="Low complexity" evidence="6">
    <location>
        <begin position="212"/>
        <end position="236"/>
    </location>
</feature>
<evidence type="ECO:0000313" key="7">
    <source>
        <dbReference type="EMBL" id="EDV32578.1"/>
    </source>
</evidence>
<proteinExistence type="inferred from homology"/>
<comment type="similarity">
    <text evidence="5">Belongs to the XRCC4-XLF family. XLF subfamily.</text>
</comment>
<dbReference type="GeneID" id="6504750"/>
<dbReference type="OrthoDB" id="2155935at2759"/>
<dbReference type="STRING" id="7217.B3MY84"/>
<evidence type="ECO:0000256" key="2">
    <source>
        <dbReference type="ARBA" id="ARBA00022763"/>
    </source>
</evidence>
<evidence type="ECO:0000256" key="4">
    <source>
        <dbReference type="ARBA" id="ARBA00023242"/>
    </source>
</evidence>
<dbReference type="AlphaFoldDB" id="B3MY84"/>
<dbReference type="OMA" id="KWEWHLK"/>
<dbReference type="PANTHER" id="PTHR32235:SF1">
    <property type="entry name" value="NON-HOMOLOGOUS END-JOINING FACTOR 1"/>
    <property type="match status" value="1"/>
</dbReference>
<dbReference type="InParanoid" id="B3MY84"/>
<evidence type="ECO:0000256" key="5">
    <source>
        <dbReference type="ARBA" id="ARBA00025747"/>
    </source>
</evidence>
<accession>B3MY84</accession>
<dbReference type="EMBL" id="CH902632">
    <property type="protein sequence ID" value="EDV32578.1"/>
    <property type="molecule type" value="Genomic_DNA"/>
</dbReference>
<evidence type="ECO:0000313" key="8">
    <source>
        <dbReference type="Proteomes" id="UP000007801"/>
    </source>
</evidence>